<reference evidence="3 4" key="1">
    <citation type="submission" date="2019-05" db="EMBL/GenBank/DDBJ databases">
        <title>Streptomyces marianii sp. nov., a novel marine actinomycete from southern coast of India.</title>
        <authorList>
            <person name="Iniyan A.M."/>
            <person name="Wink J."/>
            <person name="Ramprasad E."/>
            <person name="Ramana C.V."/>
            <person name="Bunk B."/>
            <person name="Sproer C."/>
            <person name="Joseph F.-J.R.S."/>
            <person name="Vincent S.G.P."/>
        </authorList>
    </citation>
    <scope>NUCLEOTIDE SEQUENCE [LARGE SCALE GENOMIC DNA]</scope>
    <source>
        <strain evidence="3 4">ICN19</strain>
    </source>
</reference>
<keyword evidence="2" id="KW-0472">Membrane</keyword>
<keyword evidence="2" id="KW-1133">Transmembrane helix</keyword>
<feature type="region of interest" description="Disordered" evidence="1">
    <location>
        <begin position="627"/>
        <end position="656"/>
    </location>
</feature>
<keyword evidence="4" id="KW-1185">Reference proteome</keyword>
<dbReference type="RefSeq" id="WP_138058432.1">
    <property type="nucleotide sequence ID" value="NZ_VAWE01000004.1"/>
</dbReference>
<evidence type="ECO:0000256" key="1">
    <source>
        <dbReference type="SAM" id="MobiDB-lite"/>
    </source>
</evidence>
<name>A0A5R9DV21_9ACTN</name>
<dbReference type="EMBL" id="VAWE01000004">
    <property type="protein sequence ID" value="TLQ38864.1"/>
    <property type="molecule type" value="Genomic_DNA"/>
</dbReference>
<proteinExistence type="predicted"/>
<feature type="compositionally biased region" description="Basic and acidic residues" evidence="1">
    <location>
        <begin position="747"/>
        <end position="761"/>
    </location>
</feature>
<dbReference type="AlphaFoldDB" id="A0A5R9DV21"/>
<evidence type="ECO:0000313" key="3">
    <source>
        <dbReference type="EMBL" id="TLQ38864.1"/>
    </source>
</evidence>
<dbReference type="Proteomes" id="UP000305921">
    <property type="component" value="Unassembled WGS sequence"/>
</dbReference>
<organism evidence="3 4">
    <name type="scientific">Streptomyces marianii</name>
    <dbReference type="NCBI Taxonomy" id="1817406"/>
    <lineage>
        <taxon>Bacteria</taxon>
        <taxon>Bacillati</taxon>
        <taxon>Actinomycetota</taxon>
        <taxon>Actinomycetes</taxon>
        <taxon>Kitasatosporales</taxon>
        <taxon>Streptomycetaceae</taxon>
        <taxon>Streptomyces</taxon>
    </lineage>
</organism>
<dbReference type="SUPFAM" id="SSF52540">
    <property type="entry name" value="P-loop containing nucleoside triphosphate hydrolases"/>
    <property type="match status" value="1"/>
</dbReference>
<dbReference type="InterPro" id="IPR027417">
    <property type="entry name" value="P-loop_NTPase"/>
</dbReference>
<gene>
    <name evidence="3" type="ORF">FEF34_40355</name>
</gene>
<comment type="caution">
    <text evidence="3">The sequence shown here is derived from an EMBL/GenBank/DDBJ whole genome shotgun (WGS) entry which is preliminary data.</text>
</comment>
<protein>
    <recommendedName>
        <fullName evidence="5">Cell division protein FtsK</fullName>
    </recommendedName>
</protein>
<evidence type="ECO:0000313" key="4">
    <source>
        <dbReference type="Proteomes" id="UP000305921"/>
    </source>
</evidence>
<feature type="transmembrane region" description="Helical" evidence="2">
    <location>
        <begin position="180"/>
        <end position="202"/>
    </location>
</feature>
<evidence type="ECO:0008006" key="5">
    <source>
        <dbReference type="Google" id="ProtNLM"/>
    </source>
</evidence>
<dbReference type="OrthoDB" id="5181666at2"/>
<dbReference type="CDD" id="cd01127">
    <property type="entry name" value="TrwB_TraG_TraD_VirD4"/>
    <property type="match status" value="1"/>
</dbReference>
<accession>A0A5R9DV21</accession>
<feature type="region of interest" description="Disordered" evidence="1">
    <location>
        <begin position="737"/>
        <end position="761"/>
    </location>
</feature>
<keyword evidence="2" id="KW-0812">Transmembrane</keyword>
<dbReference type="Gene3D" id="3.40.50.300">
    <property type="entry name" value="P-loop containing nucleotide triphosphate hydrolases"/>
    <property type="match status" value="1"/>
</dbReference>
<sequence length="761" mass="81955">MEALPNPRDLVDGLPGGALGLGGGGLLAGMIVVAVLANQGTPADREKFNRSIEQFFGNAAAGIGRYVSGRELVGEPRSEATWWTAGAPLPDDRATETPVEQLGADPGAPAAVSLDKPSKVRRALHVIAAPFRLLFGALAGLWRVLGVWHRWPRAARSAVRLSPIVLAWAWWRFPAELELALIALALAVFAAALTSPAGLGWWRVRPVWTDGQIYGPGVWVAARQILRLEDKEPRSRWLAVPDDVRAEDARIVLRVPASWIGGPEAVTAIERIIEERVPGEWVPQWERTGKEHYVRWTPKPKPVPRPVLPDYVPWKSTGDPRSVFVGLAIQGDYLVDAVVQTQTATPHWGVAGGTGSGKSTVLYIPVVHGRQNGELIDILDTKRNSLAEAEGFSGVRVHKTVRACIAAFGEFLTSMMAAEAAIEKGADPALRAALVPRTLVVDELPTLIKLAYTWWRYGLKGKGTPPFLNWLSIILLQGRSSNHRVVVGTQQFANTFFGGTMERAQIGTRIAVGHQDRVSWGVAFGQSTPVLKYDTEIPGRGAFADNRQDPEADYLYVREIQPSYITPDVAKLLAQCAPAPAWFDAGEMAPWITPELLDEVNQTAATGAFLPGGKYGPPSLPSVGSAAAGGITGGSPSSQHTTAALTTGGTTAGATGAGAELVPAEAEDQDEALVETYSLAVAFERGIIPYKAATIRTYFKRGEKRGIKAPEGITDGQTSFYSEEELKTWLAEWHAWQEKNNTPAPRKAAEADKETEGAPNG</sequence>
<feature type="transmembrane region" description="Helical" evidence="2">
    <location>
        <begin position="16"/>
        <end position="37"/>
    </location>
</feature>
<evidence type="ECO:0000256" key="2">
    <source>
        <dbReference type="SAM" id="Phobius"/>
    </source>
</evidence>